<evidence type="ECO:0000313" key="7">
    <source>
        <dbReference type="Ensembl" id="ENSSPUP00000015760.1"/>
    </source>
</evidence>
<dbReference type="PANTHER" id="PTHR14097:SF7">
    <property type="entry name" value="OXIDOREDUCTASE HTATIP2"/>
    <property type="match status" value="1"/>
</dbReference>
<dbReference type="Gene3D" id="3.40.50.720">
    <property type="entry name" value="NAD(P)-binding Rossmann-like Domain"/>
    <property type="match status" value="1"/>
</dbReference>
<dbReference type="GO" id="GO:0051170">
    <property type="term" value="P:import into nucleus"/>
    <property type="evidence" value="ECO:0007669"/>
    <property type="project" value="TreeGrafter"/>
</dbReference>
<feature type="domain" description="NAD(P)-binding" evidence="6">
    <location>
        <begin position="14"/>
        <end position="160"/>
    </location>
</feature>
<evidence type="ECO:0000259" key="6">
    <source>
        <dbReference type="Pfam" id="PF13460"/>
    </source>
</evidence>
<keyword evidence="1" id="KW-0521">NADP</keyword>
<evidence type="ECO:0000256" key="4">
    <source>
        <dbReference type="ARBA" id="ARBA00093483"/>
    </source>
</evidence>
<evidence type="ECO:0000256" key="2">
    <source>
        <dbReference type="ARBA" id="ARBA00022990"/>
    </source>
</evidence>
<dbReference type="InterPro" id="IPR016040">
    <property type="entry name" value="NAD(P)-bd_dom"/>
</dbReference>
<keyword evidence="2" id="KW-0007">Acetylation</keyword>
<sequence>MSAPNQNQSCFILGASGETGKALLKEILNQQIFSKVTIIGRRRLTFEEDEYKSVVQEVVDFDNLDEYSSAFQCHDVGFCCLGTTRAKAGVAGLIRVDRDYVCKSAELAKSGRCKHFILESGAAANKHSIFLLPRIKGEAEAKIEELNFSRCTILRPALLLCNRQESRPVEWLAIKFLGCLSYFFPTLFSVPVSTVARAMVNSAVIPSDKKVEVLENEDIHILGKEDKGKPK</sequence>
<accession>A0A8D0H7R2</accession>
<dbReference type="Proteomes" id="UP000694392">
    <property type="component" value="Unplaced"/>
</dbReference>
<keyword evidence="3" id="KW-1015">Disulfide bond</keyword>
<name>A0A8D0H7R2_SPHPU</name>
<dbReference type="FunFam" id="3.40.50.720:FF:000271">
    <property type="entry name" value="oxidoreductase HTATIP2 isoform X1"/>
    <property type="match status" value="1"/>
</dbReference>
<evidence type="ECO:0000256" key="1">
    <source>
        <dbReference type="ARBA" id="ARBA00022857"/>
    </source>
</evidence>
<dbReference type="Ensembl" id="ENSSPUT00000016803.1">
    <property type="protein sequence ID" value="ENSSPUP00000015760.1"/>
    <property type="gene ID" value="ENSSPUG00000012161.1"/>
</dbReference>
<evidence type="ECO:0000313" key="8">
    <source>
        <dbReference type="Proteomes" id="UP000694392"/>
    </source>
</evidence>
<dbReference type="SUPFAM" id="SSF51735">
    <property type="entry name" value="NAD(P)-binding Rossmann-fold domains"/>
    <property type="match status" value="1"/>
</dbReference>
<dbReference type="GeneTree" id="ENSGT00390000008184"/>
<dbReference type="AlphaFoldDB" id="A0A8D0H7R2"/>
<organism evidence="7 8">
    <name type="scientific">Sphenodon punctatus</name>
    <name type="common">Tuatara</name>
    <name type="synonym">Hatteria punctata</name>
    <dbReference type="NCBI Taxonomy" id="8508"/>
    <lineage>
        <taxon>Eukaryota</taxon>
        <taxon>Metazoa</taxon>
        <taxon>Chordata</taxon>
        <taxon>Craniata</taxon>
        <taxon>Vertebrata</taxon>
        <taxon>Euteleostomi</taxon>
        <taxon>Lepidosauria</taxon>
        <taxon>Sphenodontia</taxon>
        <taxon>Sphenodontidae</taxon>
        <taxon>Sphenodon</taxon>
    </lineage>
</organism>
<dbReference type="Pfam" id="PF13460">
    <property type="entry name" value="NAD_binding_10"/>
    <property type="match status" value="1"/>
</dbReference>
<dbReference type="CDD" id="cd05250">
    <property type="entry name" value="CC3_like_SDR_a"/>
    <property type="match status" value="1"/>
</dbReference>
<dbReference type="GO" id="GO:0005829">
    <property type="term" value="C:cytosol"/>
    <property type="evidence" value="ECO:0007669"/>
    <property type="project" value="Ensembl"/>
</dbReference>
<reference evidence="7" key="1">
    <citation type="submission" date="2025-08" db="UniProtKB">
        <authorList>
            <consortium name="Ensembl"/>
        </authorList>
    </citation>
    <scope>IDENTIFICATION</scope>
</reference>
<dbReference type="GO" id="GO:0045944">
    <property type="term" value="P:positive regulation of transcription by RNA polymerase II"/>
    <property type="evidence" value="ECO:0007669"/>
    <property type="project" value="Ensembl"/>
</dbReference>
<evidence type="ECO:0000256" key="5">
    <source>
        <dbReference type="ARBA" id="ARBA00093604"/>
    </source>
</evidence>
<dbReference type="OMA" id="PLEWCAR"/>
<proteinExistence type="predicted"/>
<dbReference type="PANTHER" id="PTHR14097">
    <property type="entry name" value="OXIDOREDUCTASE HTATIP2"/>
    <property type="match status" value="1"/>
</dbReference>
<dbReference type="GO" id="GO:0043068">
    <property type="term" value="P:positive regulation of programmed cell death"/>
    <property type="evidence" value="ECO:0007669"/>
    <property type="project" value="Ensembl"/>
</dbReference>
<dbReference type="GO" id="GO:0004674">
    <property type="term" value="F:protein serine/threonine kinase activity"/>
    <property type="evidence" value="ECO:0007669"/>
    <property type="project" value="Ensembl"/>
</dbReference>
<comment type="subunit">
    <text evidence="4">Monomer. Forms homodimers during oxidative stress. Interacts (via N-terminus) with elongation factor EEF1A1 (via middle-region); the interaction is direct and competes with EEF1A1 binding to guanyl-nucleotide exchange factor EEF1B2, thereby inhibiting GDP for GTP exchange and reactivation of EEF1A1. Interacts with nuclear transport receptors XPO4, IPO5/RANBP5, IPO7, IPO9 and KPNB1 as well as GCN1L1/GCN1 and LRPPRC probably through their HEAT repeats. Binds NCOA5/CIA.</text>
</comment>
<evidence type="ECO:0000256" key="3">
    <source>
        <dbReference type="ARBA" id="ARBA00023157"/>
    </source>
</evidence>
<reference evidence="7" key="2">
    <citation type="submission" date="2025-09" db="UniProtKB">
        <authorList>
            <consortium name="Ensembl"/>
        </authorList>
    </citation>
    <scope>IDENTIFICATION</scope>
</reference>
<protein>
    <recommendedName>
        <fullName evidence="5">Protein HTATIP2</fullName>
    </recommendedName>
</protein>
<keyword evidence="8" id="KW-1185">Reference proteome</keyword>
<dbReference type="InterPro" id="IPR036291">
    <property type="entry name" value="NAD(P)-bd_dom_sf"/>
</dbReference>
<gene>
    <name evidence="7" type="primary">HTATIP2</name>
</gene>